<feature type="region of interest" description="Disordered" evidence="1">
    <location>
        <begin position="39"/>
        <end position="92"/>
    </location>
</feature>
<dbReference type="Proteomes" id="UP000199628">
    <property type="component" value="Unassembled WGS sequence"/>
</dbReference>
<proteinExistence type="predicted"/>
<evidence type="ECO:0000256" key="1">
    <source>
        <dbReference type="SAM" id="MobiDB-lite"/>
    </source>
</evidence>
<gene>
    <name evidence="2" type="ORF">SAMN04488239_102129</name>
</gene>
<protein>
    <submittedName>
        <fullName evidence="2">Uncharacterized protein</fullName>
    </submittedName>
</protein>
<evidence type="ECO:0000313" key="2">
    <source>
        <dbReference type="EMBL" id="SDC37645.1"/>
    </source>
</evidence>
<dbReference type="STRING" id="639004.SAMN04488239_102129"/>
<feature type="compositionally biased region" description="Polar residues" evidence="1">
    <location>
        <begin position="67"/>
        <end position="78"/>
    </location>
</feature>
<reference evidence="3" key="1">
    <citation type="submission" date="2016-10" db="EMBL/GenBank/DDBJ databases">
        <authorList>
            <person name="Varghese N."/>
            <person name="Submissions S."/>
        </authorList>
    </citation>
    <scope>NUCLEOTIDE SEQUENCE [LARGE SCALE GENOMIC DNA]</scope>
    <source>
        <strain evidence="3">CGMCC 1.9108</strain>
    </source>
</reference>
<sequence length="92" mass="9620">MAIAPKGASRLNGKVWSCRSNPDAKREFGATAPVVKSEAAPATVSGEPLFKRPLPGTIRGEGEQGQRPASQETCQARNETPAVGCGGKEDKK</sequence>
<accession>A0A1G6L4I0</accession>
<name>A0A1G6L4I0_9RHOB</name>
<dbReference type="EMBL" id="FMZV01000002">
    <property type="protein sequence ID" value="SDC37645.1"/>
    <property type="molecule type" value="Genomic_DNA"/>
</dbReference>
<evidence type="ECO:0000313" key="3">
    <source>
        <dbReference type="Proteomes" id="UP000199628"/>
    </source>
</evidence>
<organism evidence="2 3">
    <name type="scientific">Ruegeria marina</name>
    <dbReference type="NCBI Taxonomy" id="639004"/>
    <lineage>
        <taxon>Bacteria</taxon>
        <taxon>Pseudomonadati</taxon>
        <taxon>Pseudomonadota</taxon>
        <taxon>Alphaproteobacteria</taxon>
        <taxon>Rhodobacterales</taxon>
        <taxon>Roseobacteraceae</taxon>
        <taxon>Ruegeria</taxon>
    </lineage>
</organism>
<dbReference type="AlphaFoldDB" id="A0A1G6L4I0"/>
<keyword evidence="3" id="KW-1185">Reference proteome</keyword>